<dbReference type="Gene3D" id="1.10.10.60">
    <property type="entry name" value="Homeodomain-like"/>
    <property type="match status" value="1"/>
</dbReference>
<evidence type="ECO:0000256" key="7">
    <source>
        <dbReference type="ARBA" id="ARBA00022763"/>
    </source>
</evidence>
<dbReference type="InterPro" id="IPR018062">
    <property type="entry name" value="HTH_AraC-typ_CS"/>
</dbReference>
<keyword evidence="9" id="KW-0805">Transcription regulation</keyword>
<keyword evidence="11" id="KW-0010">Activator</keyword>
<dbReference type="InterPro" id="IPR003265">
    <property type="entry name" value="HhH-GPD_domain"/>
</dbReference>
<dbReference type="Pfam" id="PF02805">
    <property type="entry name" value="Ada_Zn_binding"/>
    <property type="match status" value="1"/>
</dbReference>
<dbReference type="EC" id="3.2.2.21" evidence="3"/>
<dbReference type="InterPro" id="IPR009057">
    <property type="entry name" value="Homeodomain-like_sf"/>
</dbReference>
<comment type="caution">
    <text evidence="15">The sequence shown here is derived from an EMBL/GenBank/DDBJ whole genome shotgun (WGS) entry which is preliminary data.</text>
</comment>
<keyword evidence="7" id="KW-0227">DNA damage</keyword>
<dbReference type="InterPro" id="IPR004026">
    <property type="entry name" value="Ada_DNA_repair_Zn-bd"/>
</dbReference>
<evidence type="ECO:0000256" key="2">
    <source>
        <dbReference type="ARBA" id="ARBA00001947"/>
    </source>
</evidence>
<organism evidence="15 16">
    <name type="scientific">Roseateles rivi</name>
    <dbReference type="NCBI Taxonomy" id="3299028"/>
    <lineage>
        <taxon>Bacteria</taxon>
        <taxon>Pseudomonadati</taxon>
        <taxon>Pseudomonadota</taxon>
        <taxon>Betaproteobacteria</taxon>
        <taxon>Burkholderiales</taxon>
        <taxon>Sphaerotilaceae</taxon>
        <taxon>Roseateles</taxon>
    </lineage>
</organism>
<comment type="cofactor">
    <cofactor evidence="2">
        <name>Zn(2+)</name>
        <dbReference type="ChEBI" id="CHEBI:29105"/>
    </cofactor>
</comment>
<gene>
    <name evidence="15" type="ORF">ACG0Z6_03430</name>
</gene>
<dbReference type="InterPro" id="IPR010316">
    <property type="entry name" value="AlkA_N"/>
</dbReference>
<dbReference type="Pfam" id="PF00730">
    <property type="entry name" value="HhH-GPD"/>
    <property type="match status" value="1"/>
</dbReference>
<evidence type="ECO:0000256" key="11">
    <source>
        <dbReference type="ARBA" id="ARBA00023159"/>
    </source>
</evidence>
<dbReference type="PANTHER" id="PTHR43003:SF13">
    <property type="entry name" value="DNA-3-METHYLADENINE GLYCOSYLASE 2"/>
    <property type="match status" value="1"/>
</dbReference>
<dbReference type="SUPFAM" id="SSF55945">
    <property type="entry name" value="TATA-box binding protein-like"/>
    <property type="match status" value="1"/>
</dbReference>
<sequence length="510" mass="55121">MPLQATPCYAALLARDARFDGRWFVGVRTTGVYCRPICRVRTPKFEHCEFFERPAQAEAAGFRPCMKCRPELAPRPQRWSTMDASQTLAHQALAWLQQPHDKAPTVAAWAAQLGVSARHLQRLLLRAYGVGPQQLIHTQRLLLAKQLLADSGLPLEDVAAAAGFGSRRRLDAAVVAHYRVTPAQLRRAPRSALAGSPILPLAYRPPYAVQALLQFLAARAIPGVECVDVAARRVQRSLRVLHQGQLISGVLQVHWPAPKATAASGAHQVQLQLDAALLGAAATVLPLVRQWLDLDADPQAVATTLQAALPADLCAPEGLRLPGCVDRFELAVRAVLGQQVSVAAARTLASRLVQCCATPLGAAAWAEAPSITHGFPSPEQLLAVGEDALVAQGILRQRAQALRSLAQAWPQLHYARGEGSVAQAQDQLCALSGIGPWTAQYMLMRGWSWPDQFLGGDLVLRRMLSPDPAKPLSAAALQRWSTALAPYRSYAVMHTWHHASAAATHPAAPR</sequence>
<accession>A0ABW7FSI4</accession>
<evidence type="ECO:0000256" key="9">
    <source>
        <dbReference type="ARBA" id="ARBA00023015"/>
    </source>
</evidence>
<dbReference type="PROSITE" id="PS00041">
    <property type="entry name" value="HTH_ARAC_FAMILY_1"/>
    <property type="match status" value="1"/>
</dbReference>
<keyword evidence="6" id="KW-0479">Metal-binding</keyword>
<dbReference type="RefSeq" id="WP_394458661.1">
    <property type="nucleotide sequence ID" value="NZ_JBIGHZ010000001.1"/>
</dbReference>
<proteinExistence type="predicted"/>
<evidence type="ECO:0000259" key="14">
    <source>
        <dbReference type="PROSITE" id="PS01124"/>
    </source>
</evidence>
<dbReference type="SMART" id="SM01009">
    <property type="entry name" value="AlkA_N"/>
    <property type="match status" value="1"/>
</dbReference>
<dbReference type="InterPro" id="IPR037046">
    <property type="entry name" value="AlkA_N_sf"/>
</dbReference>
<dbReference type="SUPFAM" id="SSF48150">
    <property type="entry name" value="DNA-glycosylase"/>
    <property type="match status" value="1"/>
</dbReference>
<keyword evidence="16" id="KW-1185">Reference proteome</keyword>
<keyword evidence="10" id="KW-0238">DNA-binding</keyword>
<keyword evidence="5" id="KW-0808">Transferase</keyword>
<dbReference type="InterPro" id="IPR018060">
    <property type="entry name" value="HTH_AraC"/>
</dbReference>
<dbReference type="Proteomes" id="UP001606099">
    <property type="component" value="Unassembled WGS sequence"/>
</dbReference>
<evidence type="ECO:0000256" key="5">
    <source>
        <dbReference type="ARBA" id="ARBA00022679"/>
    </source>
</evidence>
<evidence type="ECO:0000313" key="15">
    <source>
        <dbReference type="EMBL" id="MFG6447291.1"/>
    </source>
</evidence>
<comment type="catalytic activity">
    <reaction evidence="1">
        <text>Hydrolysis of alkylated DNA, releasing 3-methyladenine, 3-methylguanine, 7-methylguanine and 7-methyladenine.</text>
        <dbReference type="EC" id="3.2.2.21"/>
    </reaction>
</comment>
<evidence type="ECO:0000256" key="4">
    <source>
        <dbReference type="ARBA" id="ARBA00022603"/>
    </source>
</evidence>
<dbReference type="SUPFAM" id="SSF46689">
    <property type="entry name" value="Homeodomain-like"/>
    <property type="match status" value="1"/>
</dbReference>
<dbReference type="EMBL" id="JBIGHZ010000001">
    <property type="protein sequence ID" value="MFG6447291.1"/>
    <property type="molecule type" value="Genomic_DNA"/>
</dbReference>
<protein>
    <recommendedName>
        <fullName evidence="3">DNA-3-methyladenine glycosylase II</fullName>
        <ecNumber evidence="3">3.2.2.21</ecNumber>
    </recommendedName>
</protein>
<reference evidence="15 16" key="1">
    <citation type="submission" date="2024-08" db="EMBL/GenBank/DDBJ databases">
        <authorList>
            <person name="Lu H."/>
        </authorList>
    </citation>
    <scope>NUCLEOTIDE SEQUENCE [LARGE SCALE GENOMIC DNA]</scope>
    <source>
        <strain evidence="15 16">BYS180W</strain>
    </source>
</reference>
<evidence type="ECO:0000256" key="3">
    <source>
        <dbReference type="ARBA" id="ARBA00012000"/>
    </source>
</evidence>
<evidence type="ECO:0000256" key="1">
    <source>
        <dbReference type="ARBA" id="ARBA00000086"/>
    </source>
</evidence>
<dbReference type="Pfam" id="PF06029">
    <property type="entry name" value="AlkA_N"/>
    <property type="match status" value="1"/>
</dbReference>
<dbReference type="InterPro" id="IPR035451">
    <property type="entry name" value="Ada-like_dom_sf"/>
</dbReference>
<dbReference type="InterPro" id="IPR051912">
    <property type="entry name" value="Alkylbase_DNA_Glycosylase/TA"/>
</dbReference>
<evidence type="ECO:0000256" key="13">
    <source>
        <dbReference type="ARBA" id="ARBA00023204"/>
    </source>
</evidence>
<dbReference type="CDD" id="cd00056">
    <property type="entry name" value="ENDO3c"/>
    <property type="match status" value="1"/>
</dbReference>
<dbReference type="InterPro" id="IPR023170">
    <property type="entry name" value="HhH_base_excis_C"/>
</dbReference>
<dbReference type="SMART" id="SM00478">
    <property type="entry name" value="ENDO3c"/>
    <property type="match status" value="1"/>
</dbReference>
<feature type="domain" description="HTH araC/xylS-type" evidence="14">
    <location>
        <begin position="90"/>
        <end position="188"/>
    </location>
</feature>
<dbReference type="InterPro" id="IPR011257">
    <property type="entry name" value="DNA_glycosylase"/>
</dbReference>
<dbReference type="Gene3D" id="1.10.340.30">
    <property type="entry name" value="Hypothetical protein, domain 2"/>
    <property type="match status" value="1"/>
</dbReference>
<dbReference type="SUPFAM" id="SSF57884">
    <property type="entry name" value="Ada DNA repair protein, N-terminal domain (N-Ada 10)"/>
    <property type="match status" value="1"/>
</dbReference>
<keyword evidence="4" id="KW-0489">Methyltransferase</keyword>
<dbReference type="PROSITE" id="PS01124">
    <property type="entry name" value="HTH_ARAC_FAMILY_2"/>
    <property type="match status" value="1"/>
</dbReference>
<evidence type="ECO:0000256" key="8">
    <source>
        <dbReference type="ARBA" id="ARBA00022833"/>
    </source>
</evidence>
<keyword evidence="13" id="KW-0234">DNA repair</keyword>
<keyword evidence="8" id="KW-0862">Zinc</keyword>
<dbReference type="Gene3D" id="3.40.10.10">
    <property type="entry name" value="DNA Methylphosphotriester Repair Domain"/>
    <property type="match status" value="1"/>
</dbReference>
<evidence type="ECO:0000256" key="12">
    <source>
        <dbReference type="ARBA" id="ARBA00023163"/>
    </source>
</evidence>
<dbReference type="PANTHER" id="PTHR43003">
    <property type="entry name" value="DNA-3-METHYLADENINE GLYCOSYLASE"/>
    <property type="match status" value="1"/>
</dbReference>
<dbReference type="SMART" id="SM00342">
    <property type="entry name" value="HTH_ARAC"/>
    <property type="match status" value="1"/>
</dbReference>
<dbReference type="Gene3D" id="1.10.1670.10">
    <property type="entry name" value="Helix-hairpin-Helix base-excision DNA repair enzymes (C-terminal)"/>
    <property type="match status" value="1"/>
</dbReference>
<evidence type="ECO:0000256" key="6">
    <source>
        <dbReference type="ARBA" id="ARBA00022723"/>
    </source>
</evidence>
<evidence type="ECO:0000313" key="16">
    <source>
        <dbReference type="Proteomes" id="UP001606099"/>
    </source>
</evidence>
<dbReference type="Gene3D" id="3.30.310.20">
    <property type="entry name" value="DNA-3-methyladenine glycosylase AlkA, N-terminal domain"/>
    <property type="match status" value="1"/>
</dbReference>
<name>A0ABW7FSI4_9BURK</name>
<keyword evidence="12" id="KW-0804">Transcription</keyword>
<dbReference type="Pfam" id="PF12833">
    <property type="entry name" value="HTH_18"/>
    <property type="match status" value="1"/>
</dbReference>
<evidence type="ECO:0000256" key="10">
    <source>
        <dbReference type="ARBA" id="ARBA00023125"/>
    </source>
</evidence>